<dbReference type="OrthoDB" id="8925650at2"/>
<evidence type="ECO:0000256" key="5">
    <source>
        <dbReference type="ARBA" id="ARBA00023136"/>
    </source>
</evidence>
<keyword evidence="3 6" id="KW-0812">Transmembrane</keyword>
<reference evidence="7 8" key="1">
    <citation type="submission" date="2018-10" db="EMBL/GenBank/DDBJ databases">
        <title>Paraburkholderia sp. 7MK8-2, isolated from soil.</title>
        <authorList>
            <person name="Gao Z.-H."/>
            <person name="Qiu L.-H."/>
        </authorList>
    </citation>
    <scope>NUCLEOTIDE SEQUENCE [LARGE SCALE GENOMIC DNA]</scope>
    <source>
        <strain evidence="7 8">7MK8-2</strain>
    </source>
</reference>
<comment type="caution">
    <text evidence="7">The sequence shown here is derived from an EMBL/GenBank/DDBJ whole genome shotgun (WGS) entry which is preliminary data.</text>
</comment>
<dbReference type="RefSeq" id="WP_121276096.1">
    <property type="nucleotide sequence ID" value="NZ_RBZV01000001.1"/>
</dbReference>
<dbReference type="PANTHER" id="PTHR31885:SF6">
    <property type="entry name" value="GH04784P"/>
    <property type="match status" value="1"/>
</dbReference>
<keyword evidence="4 6" id="KW-1133">Transmembrane helix</keyword>
<evidence type="ECO:0000256" key="4">
    <source>
        <dbReference type="ARBA" id="ARBA00022989"/>
    </source>
</evidence>
<dbReference type="Pfam" id="PF07947">
    <property type="entry name" value="YhhN"/>
    <property type="match status" value="1"/>
</dbReference>
<protein>
    <submittedName>
        <fullName evidence="7">Lysoplasmalogenase</fullName>
    </submittedName>
</protein>
<evidence type="ECO:0000313" key="7">
    <source>
        <dbReference type="EMBL" id="RKP52871.1"/>
    </source>
</evidence>
<evidence type="ECO:0000256" key="3">
    <source>
        <dbReference type="ARBA" id="ARBA00022692"/>
    </source>
</evidence>
<keyword evidence="8" id="KW-1185">Reference proteome</keyword>
<comment type="subcellular location">
    <subcellularLocation>
        <location evidence="1">Membrane</location>
        <topology evidence="1">Multi-pass membrane protein</topology>
    </subcellularLocation>
</comment>
<dbReference type="PANTHER" id="PTHR31885">
    <property type="entry name" value="GH04784P"/>
    <property type="match status" value="1"/>
</dbReference>
<feature type="transmembrane region" description="Helical" evidence="6">
    <location>
        <begin position="103"/>
        <end position="122"/>
    </location>
</feature>
<gene>
    <name evidence="7" type="ORF">D7S89_04315</name>
</gene>
<dbReference type="EMBL" id="RBZV01000001">
    <property type="protein sequence ID" value="RKP52871.1"/>
    <property type="molecule type" value="Genomic_DNA"/>
</dbReference>
<accession>A0A494XT96</accession>
<evidence type="ECO:0000256" key="1">
    <source>
        <dbReference type="ARBA" id="ARBA00004141"/>
    </source>
</evidence>
<organism evidence="7 8">
    <name type="scientific">Trinickia fusca</name>
    <dbReference type="NCBI Taxonomy" id="2419777"/>
    <lineage>
        <taxon>Bacteria</taxon>
        <taxon>Pseudomonadati</taxon>
        <taxon>Pseudomonadota</taxon>
        <taxon>Betaproteobacteria</taxon>
        <taxon>Burkholderiales</taxon>
        <taxon>Burkholderiaceae</taxon>
        <taxon>Trinickia</taxon>
    </lineage>
</organism>
<dbReference type="Proteomes" id="UP000280434">
    <property type="component" value="Unassembled WGS sequence"/>
</dbReference>
<evidence type="ECO:0000256" key="6">
    <source>
        <dbReference type="SAM" id="Phobius"/>
    </source>
</evidence>
<evidence type="ECO:0000313" key="8">
    <source>
        <dbReference type="Proteomes" id="UP000280434"/>
    </source>
</evidence>
<comment type="similarity">
    <text evidence="2">Belongs to the TMEM86 family.</text>
</comment>
<sequence>MPPERETEAESEVEAEARAALSSQARRWWLLAGGAALAYGISLRQAPYPDQAAAKVLMCALLVLATATSRQTTMRERGWLGLALAASAVGDALLALPQLSFSFVGGLGAFLLAHLAYCGLLVPLAGPVRGWRRVALPLLWAAALGAYAVFFPHLGELVIPVAVYEVALCLMASFALLASVPGTAAAVAGGGLAFVVSDTMIGIDRFVGPFAGSGYAIWFSYALAQVALSAGILFARRR</sequence>
<keyword evidence="5 6" id="KW-0472">Membrane</keyword>
<dbReference type="InterPro" id="IPR012506">
    <property type="entry name" value="TMEM86B-like"/>
</dbReference>
<feature type="transmembrane region" description="Helical" evidence="6">
    <location>
        <begin position="184"/>
        <end position="203"/>
    </location>
</feature>
<feature type="transmembrane region" description="Helical" evidence="6">
    <location>
        <begin position="157"/>
        <end position="177"/>
    </location>
</feature>
<proteinExistence type="inferred from homology"/>
<feature type="transmembrane region" description="Helical" evidence="6">
    <location>
        <begin position="134"/>
        <end position="151"/>
    </location>
</feature>
<evidence type="ECO:0000256" key="2">
    <source>
        <dbReference type="ARBA" id="ARBA00007375"/>
    </source>
</evidence>
<dbReference type="GO" id="GO:0016020">
    <property type="term" value="C:membrane"/>
    <property type="evidence" value="ECO:0007669"/>
    <property type="project" value="UniProtKB-SubCell"/>
</dbReference>
<name>A0A494XT96_9BURK</name>
<dbReference type="GO" id="GO:0016787">
    <property type="term" value="F:hydrolase activity"/>
    <property type="evidence" value="ECO:0007669"/>
    <property type="project" value="TreeGrafter"/>
</dbReference>
<feature type="transmembrane region" description="Helical" evidence="6">
    <location>
        <begin position="215"/>
        <end position="235"/>
    </location>
</feature>
<feature type="transmembrane region" description="Helical" evidence="6">
    <location>
        <begin position="79"/>
        <end position="97"/>
    </location>
</feature>
<dbReference type="AlphaFoldDB" id="A0A494XT96"/>